<comment type="caution">
    <text evidence="2">The sequence shown here is derived from an EMBL/GenBank/DDBJ whole genome shotgun (WGS) entry which is preliminary data.</text>
</comment>
<feature type="transmembrane region" description="Helical" evidence="1">
    <location>
        <begin position="57"/>
        <end position="74"/>
    </location>
</feature>
<feature type="transmembrane region" description="Helical" evidence="1">
    <location>
        <begin position="144"/>
        <end position="159"/>
    </location>
</feature>
<accession>A0ABQ6Q4K1</accession>
<keyword evidence="1" id="KW-1133">Transmembrane helix</keyword>
<protein>
    <submittedName>
        <fullName evidence="2">Uncharacterized protein</fullName>
    </submittedName>
</protein>
<name>A0ABQ6Q4K1_9BACT</name>
<evidence type="ECO:0000313" key="3">
    <source>
        <dbReference type="Proteomes" id="UP001307705"/>
    </source>
</evidence>
<evidence type="ECO:0000313" key="2">
    <source>
        <dbReference type="EMBL" id="GMQ35111.1"/>
    </source>
</evidence>
<dbReference type="EMBL" id="BTPE01000014">
    <property type="protein sequence ID" value="GMQ35111.1"/>
    <property type="molecule type" value="Genomic_DNA"/>
</dbReference>
<feature type="transmembrane region" description="Helical" evidence="1">
    <location>
        <begin position="95"/>
        <end position="114"/>
    </location>
</feature>
<proteinExistence type="predicted"/>
<keyword evidence="3" id="KW-1185">Reference proteome</keyword>
<sequence length="191" mass="21222">MEKQLSSSESLALITEMIKKAKKEAAGDGSFQLLLWGWVIALCNFGHYFLAKSGYEMPYVVWLAVIPAAIWSFVHEYREKRKARIKSHLDELLGQLWITVFSGMIIVLSFMGVLGFNHNPVILILAGIGVFCSGAIIKDKSVKIGGLVLFLGSIVGFLMPMEEQYLVGGIAMILGYLMPGYVLKNKFKSRV</sequence>
<dbReference type="RefSeq" id="WP_338220115.1">
    <property type="nucleotide sequence ID" value="NZ_BTPE01000014.1"/>
</dbReference>
<reference evidence="2 3" key="1">
    <citation type="submission" date="2023-08" db="EMBL/GenBank/DDBJ databases">
        <title>Draft genome sequence of Algoriphagus taiwanensis.</title>
        <authorList>
            <person name="Takatani N."/>
            <person name="Hosokawa M."/>
            <person name="Sawabe T."/>
        </authorList>
    </citation>
    <scope>NUCLEOTIDE SEQUENCE [LARGE SCALE GENOMIC DNA]</scope>
    <source>
        <strain evidence="2 3">JCM 19755</strain>
    </source>
</reference>
<organism evidence="2 3">
    <name type="scientific">Algoriphagus taiwanensis</name>
    <dbReference type="NCBI Taxonomy" id="1445656"/>
    <lineage>
        <taxon>Bacteria</taxon>
        <taxon>Pseudomonadati</taxon>
        <taxon>Bacteroidota</taxon>
        <taxon>Cytophagia</taxon>
        <taxon>Cytophagales</taxon>
        <taxon>Cyclobacteriaceae</taxon>
        <taxon>Algoriphagus</taxon>
    </lineage>
</organism>
<feature type="transmembrane region" description="Helical" evidence="1">
    <location>
        <begin position="33"/>
        <end position="51"/>
    </location>
</feature>
<evidence type="ECO:0000256" key="1">
    <source>
        <dbReference type="SAM" id="Phobius"/>
    </source>
</evidence>
<gene>
    <name evidence="2" type="ORF">Ataiwa_33840</name>
</gene>
<feature type="transmembrane region" description="Helical" evidence="1">
    <location>
        <begin position="165"/>
        <end position="183"/>
    </location>
</feature>
<keyword evidence="1" id="KW-0812">Transmembrane</keyword>
<keyword evidence="1" id="KW-0472">Membrane</keyword>
<feature type="transmembrane region" description="Helical" evidence="1">
    <location>
        <begin position="120"/>
        <end position="137"/>
    </location>
</feature>
<dbReference type="Proteomes" id="UP001307705">
    <property type="component" value="Unassembled WGS sequence"/>
</dbReference>